<gene>
    <name evidence="8" type="primary">dcm</name>
    <name evidence="8" type="ORF">I8748_34585</name>
</gene>
<dbReference type="InterPro" id="IPR018117">
    <property type="entry name" value="C5_DNA_meth_AS"/>
</dbReference>
<comment type="caution">
    <text evidence="8">The sequence shown here is derived from an EMBL/GenBank/DDBJ whole genome shotgun (WGS) entry which is preliminary data.</text>
</comment>
<dbReference type="PANTHER" id="PTHR46098:SF1">
    <property type="entry name" value="TRNA (CYTOSINE(38)-C(5))-METHYLTRANSFERASE"/>
    <property type="match status" value="1"/>
</dbReference>
<dbReference type="RefSeq" id="WP_198128944.1">
    <property type="nucleotide sequence ID" value="NZ_JAECZC010000112.1"/>
</dbReference>
<keyword evidence="2 5" id="KW-0808">Transferase</keyword>
<accession>A0A8J7LCW5</accession>
<dbReference type="EC" id="2.1.1.37" evidence="7"/>
<name>A0A8J7LCW5_9NOST</name>
<dbReference type="PANTHER" id="PTHR46098">
    <property type="entry name" value="TRNA (CYTOSINE(38)-C(5))-METHYLTRANSFERASE"/>
    <property type="match status" value="1"/>
</dbReference>
<reference evidence="8 9" key="1">
    <citation type="journal article" date="2021" name="Int. J. Syst. Evol. Microbiol.">
        <title>Amazonocrinis nigriterrae gen. nov., sp. nov., Atlanticothrix silvestris gen. nov., sp. nov. and Dendronalium phyllosphericum gen. nov., sp. nov., nostocacean cyanobacteria from Brazilian environments.</title>
        <authorList>
            <person name="Alvarenga D.O."/>
            <person name="Andreote A.P.D."/>
            <person name="Branco L.H.Z."/>
            <person name="Delbaje E."/>
            <person name="Cruz R.B."/>
            <person name="Varani A.M."/>
            <person name="Fiore M.F."/>
        </authorList>
    </citation>
    <scope>NUCLEOTIDE SEQUENCE [LARGE SCALE GENOMIC DNA]</scope>
    <source>
        <strain evidence="8 9">CENA67</strain>
    </source>
</reference>
<dbReference type="PROSITE" id="PS00094">
    <property type="entry name" value="C5_MTASE_1"/>
    <property type="match status" value="1"/>
</dbReference>
<evidence type="ECO:0000256" key="2">
    <source>
        <dbReference type="ARBA" id="ARBA00022679"/>
    </source>
</evidence>
<dbReference type="AlphaFoldDB" id="A0A8J7LCW5"/>
<evidence type="ECO:0000313" key="8">
    <source>
        <dbReference type="EMBL" id="MBH8567220.1"/>
    </source>
</evidence>
<keyword evidence="3 5" id="KW-0949">S-adenosyl-L-methionine</keyword>
<evidence type="ECO:0000256" key="3">
    <source>
        <dbReference type="ARBA" id="ARBA00022691"/>
    </source>
</evidence>
<dbReference type="Gene3D" id="3.40.50.150">
    <property type="entry name" value="Vaccinia Virus protein VP39"/>
    <property type="match status" value="1"/>
</dbReference>
<dbReference type="Gene3D" id="3.90.120.10">
    <property type="entry name" value="DNA Methylase, subunit A, domain 2"/>
    <property type="match status" value="1"/>
</dbReference>
<dbReference type="EMBL" id="JAECZC010000112">
    <property type="protein sequence ID" value="MBH8567220.1"/>
    <property type="molecule type" value="Genomic_DNA"/>
</dbReference>
<dbReference type="SUPFAM" id="SSF53335">
    <property type="entry name" value="S-adenosyl-L-methionine-dependent methyltransferases"/>
    <property type="match status" value="1"/>
</dbReference>
<dbReference type="GO" id="GO:0032259">
    <property type="term" value="P:methylation"/>
    <property type="evidence" value="ECO:0007669"/>
    <property type="project" value="UniProtKB-KW"/>
</dbReference>
<dbReference type="CDD" id="cd00315">
    <property type="entry name" value="Cyt_C5_DNA_methylase"/>
    <property type="match status" value="1"/>
</dbReference>
<keyword evidence="1 5" id="KW-0489">Methyltransferase</keyword>
<dbReference type="InterPro" id="IPR001525">
    <property type="entry name" value="C5_MeTfrase"/>
</dbReference>
<dbReference type="PROSITE" id="PS51679">
    <property type="entry name" value="SAM_MT_C5"/>
    <property type="match status" value="1"/>
</dbReference>
<dbReference type="GO" id="GO:0009307">
    <property type="term" value="P:DNA restriction-modification system"/>
    <property type="evidence" value="ECO:0007669"/>
    <property type="project" value="UniProtKB-KW"/>
</dbReference>
<keyword evidence="4" id="KW-0680">Restriction system</keyword>
<dbReference type="NCBIfam" id="TIGR00675">
    <property type="entry name" value="dcm"/>
    <property type="match status" value="1"/>
</dbReference>
<organism evidence="8 9">
    <name type="scientific">Amazonocrinis nigriterrae CENA67</name>
    <dbReference type="NCBI Taxonomy" id="2794033"/>
    <lineage>
        <taxon>Bacteria</taxon>
        <taxon>Bacillati</taxon>
        <taxon>Cyanobacteriota</taxon>
        <taxon>Cyanophyceae</taxon>
        <taxon>Nostocales</taxon>
        <taxon>Nostocaceae</taxon>
        <taxon>Amazonocrinis</taxon>
        <taxon>Amazonocrinis nigriterrae</taxon>
    </lineage>
</organism>
<dbReference type="InterPro" id="IPR050750">
    <property type="entry name" value="C5-MTase"/>
</dbReference>
<dbReference type="InterPro" id="IPR029063">
    <property type="entry name" value="SAM-dependent_MTases_sf"/>
</dbReference>
<sequence length="433" mass="49254">MHKIRFVDLFSGIGGIRLAFEQAAQYLNLQTECVLSSEINKDAQLVYTKNFGHTPLGDIRLIDKLPEHEILLAGFPCQSFSHAGKKEGFGDTRGTLFFEITRLLDTYKPQAFIFENVRGLYSHDKGRTLATIKHEIQKIGYSFNTFLLNSANFDLPQNRVRIYLVGILNATPTFDLISDVGPKDSHSYNPQQLSLFSPLQKTVTVADILEDNPDKKYDCSPEFIQALSRIFNHDLTRLHGVRLIDYRGGNSIHSWELGLRGECSKEEIVLMNNFILKRRNKVFGYEQDGKLLTQEQIASFCDYPHLEEILNSLVTKKYLKLVNGKYKPVSGNFSFEVYKFVDPNKISVTLVASDANRLGVYHNQRVRRLTPREAARLQGFPDSFILHPNDDKAYYQLGNSVSINVVKAVAEEVILKTLSHSKKHIIKSHPMLA</sequence>
<evidence type="ECO:0000256" key="1">
    <source>
        <dbReference type="ARBA" id="ARBA00022603"/>
    </source>
</evidence>
<dbReference type="GO" id="GO:0003886">
    <property type="term" value="F:DNA (cytosine-5-)-methyltransferase activity"/>
    <property type="evidence" value="ECO:0007669"/>
    <property type="project" value="UniProtKB-EC"/>
</dbReference>
<evidence type="ECO:0000256" key="6">
    <source>
        <dbReference type="RuleBase" id="RU000416"/>
    </source>
</evidence>
<dbReference type="PRINTS" id="PR00105">
    <property type="entry name" value="C5METTRFRASE"/>
</dbReference>
<feature type="active site" evidence="5">
    <location>
        <position position="77"/>
    </location>
</feature>
<evidence type="ECO:0000313" key="9">
    <source>
        <dbReference type="Proteomes" id="UP000632766"/>
    </source>
</evidence>
<keyword evidence="9" id="KW-1185">Reference proteome</keyword>
<comment type="similarity">
    <text evidence="5 6">Belongs to the class I-like SAM-binding methyltransferase superfamily. C5-methyltransferase family.</text>
</comment>
<evidence type="ECO:0000256" key="7">
    <source>
        <dbReference type="RuleBase" id="RU000417"/>
    </source>
</evidence>
<dbReference type="Proteomes" id="UP000632766">
    <property type="component" value="Unassembled WGS sequence"/>
</dbReference>
<proteinExistence type="inferred from homology"/>
<dbReference type="Pfam" id="PF00145">
    <property type="entry name" value="DNA_methylase"/>
    <property type="match status" value="1"/>
</dbReference>
<evidence type="ECO:0000256" key="4">
    <source>
        <dbReference type="ARBA" id="ARBA00022747"/>
    </source>
</evidence>
<evidence type="ECO:0000256" key="5">
    <source>
        <dbReference type="PROSITE-ProRule" id="PRU01016"/>
    </source>
</evidence>
<protein>
    <recommendedName>
        <fullName evidence="7">Cytosine-specific methyltransferase</fullName>
        <ecNumber evidence="7">2.1.1.37</ecNumber>
    </recommendedName>
</protein>
<comment type="catalytic activity">
    <reaction evidence="7">
        <text>a 2'-deoxycytidine in DNA + S-adenosyl-L-methionine = a 5-methyl-2'-deoxycytidine in DNA + S-adenosyl-L-homocysteine + H(+)</text>
        <dbReference type="Rhea" id="RHEA:13681"/>
        <dbReference type="Rhea" id="RHEA-COMP:11369"/>
        <dbReference type="Rhea" id="RHEA-COMP:11370"/>
        <dbReference type="ChEBI" id="CHEBI:15378"/>
        <dbReference type="ChEBI" id="CHEBI:57856"/>
        <dbReference type="ChEBI" id="CHEBI:59789"/>
        <dbReference type="ChEBI" id="CHEBI:85452"/>
        <dbReference type="ChEBI" id="CHEBI:85454"/>
        <dbReference type="EC" id="2.1.1.37"/>
    </reaction>
</comment>